<proteinExistence type="predicted"/>
<organism evidence="2 3">
    <name type="scientific">Trichocoleus desertorum GB2-A4</name>
    <dbReference type="NCBI Taxonomy" id="2933944"/>
    <lineage>
        <taxon>Bacteria</taxon>
        <taxon>Bacillati</taxon>
        <taxon>Cyanobacteriota</taxon>
        <taxon>Cyanophyceae</taxon>
        <taxon>Leptolyngbyales</taxon>
        <taxon>Trichocoleusaceae</taxon>
        <taxon>Trichocoleus</taxon>
    </lineage>
</organism>
<reference evidence="2 3" key="1">
    <citation type="submission" date="2022-04" db="EMBL/GenBank/DDBJ databases">
        <title>Positive selection, recombination, and allopatry shape intraspecific diversity of widespread and dominant cyanobacteria.</title>
        <authorList>
            <person name="Wei J."/>
            <person name="Shu W."/>
            <person name="Hu C."/>
        </authorList>
    </citation>
    <scope>NUCLEOTIDE SEQUENCE [LARGE SCALE GENOMIC DNA]</scope>
    <source>
        <strain evidence="2 3">GB2-A4</strain>
    </source>
</reference>
<dbReference type="RefSeq" id="WP_242016838.1">
    <property type="nucleotide sequence ID" value="NZ_JAMPKM010000002.1"/>
</dbReference>
<evidence type="ECO:0000313" key="2">
    <source>
        <dbReference type="EMBL" id="MEP0816237.1"/>
    </source>
</evidence>
<evidence type="ECO:0000313" key="3">
    <source>
        <dbReference type="Proteomes" id="UP001464891"/>
    </source>
</evidence>
<dbReference type="Proteomes" id="UP001464891">
    <property type="component" value="Unassembled WGS sequence"/>
</dbReference>
<name>A0ABV0J382_9CYAN</name>
<sequence>MSDKKPDKRPDKSDRLEKPAVPDHASHIKRLGGYLVEAGLLSPGQIDVALNDQKLTGMRFGDILVTRGWVKQQTIEYLMQKVIVPERQASSQTRKTQTHISPDQVTKASQSSPGTPKESRREVPITKPLPAVNSSGEDVSWVG</sequence>
<feature type="compositionally biased region" description="Polar residues" evidence="1">
    <location>
        <begin position="88"/>
        <end position="114"/>
    </location>
</feature>
<feature type="region of interest" description="Disordered" evidence="1">
    <location>
        <begin position="85"/>
        <end position="143"/>
    </location>
</feature>
<comment type="caution">
    <text evidence="2">The sequence shown here is derived from an EMBL/GenBank/DDBJ whole genome shotgun (WGS) entry which is preliminary data.</text>
</comment>
<dbReference type="EMBL" id="JAMPKM010000002">
    <property type="protein sequence ID" value="MEP0816237.1"/>
    <property type="molecule type" value="Genomic_DNA"/>
</dbReference>
<dbReference type="InterPro" id="IPR037257">
    <property type="entry name" value="T2SS_E_N_sf"/>
</dbReference>
<protein>
    <submittedName>
        <fullName evidence="2">Uncharacterized protein</fullName>
    </submittedName>
</protein>
<feature type="region of interest" description="Disordered" evidence="1">
    <location>
        <begin position="1"/>
        <end position="23"/>
    </location>
</feature>
<evidence type="ECO:0000256" key="1">
    <source>
        <dbReference type="SAM" id="MobiDB-lite"/>
    </source>
</evidence>
<gene>
    <name evidence="2" type="ORF">NC998_03910</name>
</gene>
<accession>A0ABV0J382</accession>
<dbReference type="SUPFAM" id="SSF160246">
    <property type="entry name" value="EspE N-terminal domain-like"/>
    <property type="match status" value="1"/>
</dbReference>
<keyword evidence="3" id="KW-1185">Reference proteome</keyword>